<protein>
    <submittedName>
        <fullName evidence="2">NAD(P)H-binding protein</fullName>
    </submittedName>
</protein>
<comment type="caution">
    <text evidence="2">The sequence shown here is derived from an EMBL/GenBank/DDBJ whole genome shotgun (WGS) entry which is preliminary data.</text>
</comment>
<dbReference type="InterPro" id="IPR051604">
    <property type="entry name" value="Ergot_Alk_Oxidoreductase"/>
</dbReference>
<dbReference type="SUPFAM" id="SSF51735">
    <property type="entry name" value="NAD(P)-binding Rossmann-fold domains"/>
    <property type="match status" value="1"/>
</dbReference>
<dbReference type="Pfam" id="PF13460">
    <property type="entry name" value="NAD_binding_10"/>
    <property type="match status" value="1"/>
</dbReference>
<dbReference type="PANTHER" id="PTHR43162">
    <property type="match status" value="1"/>
</dbReference>
<dbReference type="Proteomes" id="UP001499843">
    <property type="component" value="Unassembled WGS sequence"/>
</dbReference>
<evidence type="ECO:0000259" key="1">
    <source>
        <dbReference type="Pfam" id="PF13460"/>
    </source>
</evidence>
<evidence type="ECO:0000313" key="3">
    <source>
        <dbReference type="Proteomes" id="UP001499843"/>
    </source>
</evidence>
<dbReference type="InterPro" id="IPR016040">
    <property type="entry name" value="NAD(P)-bd_dom"/>
</dbReference>
<dbReference type="EMBL" id="BAAAQX010000007">
    <property type="protein sequence ID" value="GAA2207931.1"/>
    <property type="molecule type" value="Genomic_DNA"/>
</dbReference>
<dbReference type="Gene3D" id="3.40.50.720">
    <property type="entry name" value="NAD(P)-binding Rossmann-like Domain"/>
    <property type="match status" value="1"/>
</dbReference>
<proteinExistence type="predicted"/>
<dbReference type="Gene3D" id="3.90.25.10">
    <property type="entry name" value="UDP-galactose 4-epimerase, domain 1"/>
    <property type="match status" value="1"/>
</dbReference>
<evidence type="ECO:0000313" key="2">
    <source>
        <dbReference type="EMBL" id="GAA2207931.1"/>
    </source>
</evidence>
<accession>A0ABN3CGM4</accession>
<feature type="domain" description="NAD(P)-binding" evidence="1">
    <location>
        <begin position="6"/>
        <end position="173"/>
    </location>
</feature>
<sequence>MIVITGATGNIGRALTGRLHGHGHDTLAVVRRPADDLGSPYAPADFDEPRTIGALLSPGDRLFLNSGIWPGFVDAHRAVIDLAAEAGVAQIVAVSVRDAAPGARLGMGMHGLIDAHLRKSGVPYAILQPSGFMQTLPRDFHDGTMYGSYGHTPVNYIDTRDIADVAAALLTSPVGPGRDYLLTGPPSLSHSAIAGQVAEVLGREVRYVNLSVPEMAAHLERQGIPQPFAGELAELQAETGDGSWAPTTGVVEEVTGRAPRTWQAFLTDHKHAFA</sequence>
<dbReference type="PANTHER" id="PTHR43162:SF1">
    <property type="entry name" value="PRESTALK A DIFFERENTIATION PROTEIN A"/>
    <property type="match status" value="1"/>
</dbReference>
<name>A0ABN3CGM4_9ACTN</name>
<organism evidence="2 3">
    <name type="scientific">Nonomuraea monospora</name>
    <dbReference type="NCBI Taxonomy" id="568818"/>
    <lineage>
        <taxon>Bacteria</taxon>
        <taxon>Bacillati</taxon>
        <taxon>Actinomycetota</taxon>
        <taxon>Actinomycetes</taxon>
        <taxon>Streptosporangiales</taxon>
        <taxon>Streptosporangiaceae</taxon>
        <taxon>Nonomuraea</taxon>
    </lineage>
</organism>
<gene>
    <name evidence="2" type="ORF">GCM10009850_033890</name>
</gene>
<dbReference type="InterPro" id="IPR036291">
    <property type="entry name" value="NAD(P)-bd_dom_sf"/>
</dbReference>
<dbReference type="RefSeq" id="WP_344475561.1">
    <property type="nucleotide sequence ID" value="NZ_BAAAQX010000007.1"/>
</dbReference>
<reference evidence="2 3" key="1">
    <citation type="journal article" date="2019" name="Int. J. Syst. Evol. Microbiol.">
        <title>The Global Catalogue of Microorganisms (GCM) 10K type strain sequencing project: providing services to taxonomists for standard genome sequencing and annotation.</title>
        <authorList>
            <consortium name="The Broad Institute Genomics Platform"/>
            <consortium name="The Broad Institute Genome Sequencing Center for Infectious Disease"/>
            <person name="Wu L."/>
            <person name="Ma J."/>
        </authorList>
    </citation>
    <scope>NUCLEOTIDE SEQUENCE [LARGE SCALE GENOMIC DNA]</scope>
    <source>
        <strain evidence="2 3">JCM 16114</strain>
    </source>
</reference>
<keyword evidence="3" id="KW-1185">Reference proteome</keyword>